<dbReference type="PANTHER" id="PTHR19328">
    <property type="entry name" value="HEDGEHOG-INTERACTING PROTEIN"/>
    <property type="match status" value="1"/>
</dbReference>
<feature type="domain" description="Pyrroloquinoline quinone-dependent pyranose dehydrogenase beta-propeller" evidence="3">
    <location>
        <begin position="34"/>
        <end position="428"/>
    </location>
</feature>
<dbReference type="InterPro" id="IPR054539">
    <property type="entry name" value="Beta-prop_PDH"/>
</dbReference>
<evidence type="ECO:0000256" key="1">
    <source>
        <dbReference type="SAM" id="MobiDB-lite"/>
    </source>
</evidence>
<evidence type="ECO:0000313" key="4">
    <source>
        <dbReference type="EMBL" id="RKU49161.1"/>
    </source>
</evidence>
<comment type="caution">
    <text evidence="4">The sequence shown here is derived from an EMBL/GenBank/DDBJ whole genome shotgun (WGS) entry which is preliminary data.</text>
</comment>
<dbReference type="EMBL" id="QVQW01000002">
    <property type="protein sequence ID" value="RKU49161.1"/>
    <property type="molecule type" value="Genomic_DNA"/>
</dbReference>
<dbReference type="AlphaFoldDB" id="A0A420YMV1"/>
<feature type="chain" id="PRO_5019244599" description="Pyrroloquinoline quinone-dependent pyranose dehydrogenase beta-propeller domain-containing protein" evidence="2">
    <location>
        <begin position="22"/>
        <end position="482"/>
    </location>
</feature>
<organism evidence="4 5">
    <name type="scientific">Coniochaeta pulveracea</name>
    <dbReference type="NCBI Taxonomy" id="177199"/>
    <lineage>
        <taxon>Eukaryota</taxon>
        <taxon>Fungi</taxon>
        <taxon>Dikarya</taxon>
        <taxon>Ascomycota</taxon>
        <taxon>Pezizomycotina</taxon>
        <taxon>Sordariomycetes</taxon>
        <taxon>Sordariomycetidae</taxon>
        <taxon>Coniochaetales</taxon>
        <taxon>Coniochaetaceae</taxon>
        <taxon>Coniochaeta</taxon>
    </lineage>
</organism>
<gene>
    <name evidence="4" type="ORF">DL546_008494</name>
</gene>
<dbReference type="Pfam" id="PF22807">
    <property type="entry name" value="TrAA12"/>
    <property type="match status" value="1"/>
</dbReference>
<dbReference type="InterPro" id="IPR011041">
    <property type="entry name" value="Quinoprot_gluc/sorb_DH_b-prop"/>
</dbReference>
<evidence type="ECO:0000256" key="2">
    <source>
        <dbReference type="SAM" id="SignalP"/>
    </source>
</evidence>
<accession>A0A420YMV1</accession>
<dbReference type="STRING" id="177199.A0A420YMV1"/>
<dbReference type="OrthoDB" id="507128at2759"/>
<reference evidence="4 5" key="1">
    <citation type="submission" date="2018-08" db="EMBL/GenBank/DDBJ databases">
        <title>Draft genome of the lignicolous fungus Coniochaeta pulveracea.</title>
        <authorList>
            <person name="Borstlap C.J."/>
            <person name="De Witt R.N."/>
            <person name="Botha A."/>
            <person name="Volschenk H."/>
        </authorList>
    </citation>
    <scope>NUCLEOTIDE SEQUENCE [LARGE SCALE GENOMIC DNA]</scope>
    <source>
        <strain evidence="4 5">CAB683</strain>
    </source>
</reference>
<evidence type="ECO:0000259" key="3">
    <source>
        <dbReference type="Pfam" id="PF22807"/>
    </source>
</evidence>
<dbReference type="SUPFAM" id="SSF50952">
    <property type="entry name" value="Soluble quinoprotein glucose dehydrogenase"/>
    <property type="match status" value="1"/>
</dbReference>
<dbReference type="Proteomes" id="UP000275385">
    <property type="component" value="Unassembled WGS sequence"/>
</dbReference>
<feature type="signal peptide" evidence="2">
    <location>
        <begin position="1"/>
        <end position="21"/>
    </location>
</feature>
<keyword evidence="5" id="KW-1185">Reference proteome</keyword>
<feature type="region of interest" description="Disordered" evidence="1">
    <location>
        <begin position="428"/>
        <end position="448"/>
    </location>
</feature>
<dbReference type="Gene3D" id="2.120.10.30">
    <property type="entry name" value="TolB, C-terminal domain"/>
    <property type="match status" value="1"/>
</dbReference>
<proteinExistence type="predicted"/>
<dbReference type="PANTHER" id="PTHR19328:SF53">
    <property type="entry name" value="MEMBRANE PROTEIN"/>
    <property type="match status" value="1"/>
</dbReference>
<evidence type="ECO:0000313" key="5">
    <source>
        <dbReference type="Proteomes" id="UP000275385"/>
    </source>
</evidence>
<protein>
    <recommendedName>
        <fullName evidence="3">Pyrroloquinoline quinone-dependent pyranose dehydrogenase beta-propeller domain-containing protein</fullName>
    </recommendedName>
</protein>
<feature type="compositionally biased region" description="Low complexity" evidence="1">
    <location>
        <begin position="429"/>
        <end position="448"/>
    </location>
</feature>
<sequence length="482" mass="50217">MKANGIATAAFAAGLLSTAAAQCSNVLVPTYQAPVVAAGWQAQLITNGLKKPRSIAWDSAGGLLVLDSGNGIVRYTFKDNGDTCLEVATQNVLVNSPKLNHGLALSTDGKTLYASTVEAVFSWDYDASSGKVSGTNRTLINNMSNNDIVTRTLLISQKEPGMLVVSRGGAGDDDLTAATVLGSGLSQIRAFNLANLTSDSKPYDFDNSGLVLGWGLRNSVGVAEHPVTGGIYSVENSIDGVTRNGTDIHENNPGEELNFHGYLNGTTAEVQGKNYGYPKCFAVWDPQEIPENAGLTVGTQFAMTENSTMTDETCASDYVAPRLTFPAHQAPLDIKFTADGSEAYVSFHGSFDTSSPTGYRVSVLAFNNQTGEPVADASSTTALTDIISNKNVTECPGKCFRPVGLAWDAAGRLWMSSDTTGELYVLKKTSSTPTSSSPSSTSSGTLVTSTSKPDSAAGALFGKAPAAVVLGAAVFVAGLLAL</sequence>
<dbReference type="InterPro" id="IPR011042">
    <property type="entry name" value="6-blade_b-propeller_TolB-like"/>
</dbReference>
<keyword evidence="2" id="KW-0732">Signal</keyword>
<name>A0A420YMV1_9PEZI</name>